<dbReference type="GO" id="GO:0003677">
    <property type="term" value="F:DNA binding"/>
    <property type="evidence" value="ECO:0007669"/>
    <property type="project" value="InterPro"/>
</dbReference>
<keyword evidence="3" id="KW-1185">Reference proteome</keyword>
<accession>A0A917R491</accession>
<dbReference type="Pfam" id="PF19054">
    <property type="entry name" value="DUF5753"/>
    <property type="match status" value="1"/>
</dbReference>
<dbReference type="CDD" id="cd00093">
    <property type="entry name" value="HTH_XRE"/>
    <property type="match status" value="1"/>
</dbReference>
<dbReference type="RefSeq" id="WP_189163928.1">
    <property type="nucleotide sequence ID" value="NZ_BMNT01000017.1"/>
</dbReference>
<protein>
    <submittedName>
        <fullName evidence="2">Transcriptional regulator</fullName>
    </submittedName>
</protein>
<reference evidence="2" key="1">
    <citation type="journal article" date="2014" name="Int. J. Syst. Evol. Microbiol.">
        <title>Complete genome sequence of Corynebacterium casei LMG S-19264T (=DSM 44701T), isolated from a smear-ripened cheese.</title>
        <authorList>
            <consortium name="US DOE Joint Genome Institute (JGI-PGF)"/>
            <person name="Walter F."/>
            <person name="Albersmeier A."/>
            <person name="Kalinowski J."/>
            <person name="Ruckert C."/>
        </authorList>
    </citation>
    <scope>NUCLEOTIDE SEQUENCE</scope>
    <source>
        <strain evidence="2">JCM 13064</strain>
    </source>
</reference>
<dbReference type="AlphaFoldDB" id="A0A917R491"/>
<organism evidence="2 3">
    <name type="scientific">Sphaerisporangium melleum</name>
    <dbReference type="NCBI Taxonomy" id="321316"/>
    <lineage>
        <taxon>Bacteria</taxon>
        <taxon>Bacillati</taxon>
        <taxon>Actinomycetota</taxon>
        <taxon>Actinomycetes</taxon>
        <taxon>Streptosporangiales</taxon>
        <taxon>Streptosporangiaceae</taxon>
        <taxon>Sphaerisporangium</taxon>
    </lineage>
</organism>
<dbReference type="InterPro" id="IPR043917">
    <property type="entry name" value="DUF5753"/>
</dbReference>
<feature type="domain" description="HTH cro/C1-type" evidence="1">
    <location>
        <begin position="21"/>
        <end position="77"/>
    </location>
</feature>
<dbReference type="EMBL" id="BMNT01000017">
    <property type="protein sequence ID" value="GGK88135.1"/>
    <property type="molecule type" value="Genomic_DNA"/>
</dbReference>
<evidence type="ECO:0000313" key="3">
    <source>
        <dbReference type="Proteomes" id="UP000645217"/>
    </source>
</evidence>
<dbReference type="InterPro" id="IPR010982">
    <property type="entry name" value="Lambda_DNA-bd_dom_sf"/>
</dbReference>
<gene>
    <name evidence="2" type="ORF">GCM10007964_33340</name>
</gene>
<dbReference type="Pfam" id="PF13560">
    <property type="entry name" value="HTH_31"/>
    <property type="match status" value="1"/>
</dbReference>
<dbReference type="Proteomes" id="UP000645217">
    <property type="component" value="Unassembled WGS sequence"/>
</dbReference>
<dbReference type="SUPFAM" id="SSF47413">
    <property type="entry name" value="lambda repressor-like DNA-binding domains"/>
    <property type="match status" value="1"/>
</dbReference>
<dbReference type="SMART" id="SM00530">
    <property type="entry name" value="HTH_XRE"/>
    <property type="match status" value="1"/>
</dbReference>
<proteinExistence type="predicted"/>
<dbReference type="Gene3D" id="1.10.260.40">
    <property type="entry name" value="lambda repressor-like DNA-binding domains"/>
    <property type="match status" value="1"/>
</dbReference>
<name>A0A917R491_9ACTN</name>
<sequence>MSSGKEIDPHESPRALFAFELRRHRNRVHLSQRQLAERIGFSDSMVNLVEQAKRRPSQQFAELCDRVLGLDGTMARLYTATTWPQAPEHFRPWLDEEQDATDLRFWEPTIVPGLLQTEAYARRILSVSPGITEKEVEERVAGRMQRRVILQRNRPPVINVIMDEAVIHRQVGGVAVMMEQLCFLLELARPPQLTIQIVPHINDVHCGLVGGFIIAKRHGAAYAAYVGAQPYGRTVDDRATLARLVRRYDAIRGDALSCQQSLRLIEEVVQRNDP</sequence>
<evidence type="ECO:0000313" key="2">
    <source>
        <dbReference type="EMBL" id="GGK88135.1"/>
    </source>
</evidence>
<dbReference type="PROSITE" id="PS50943">
    <property type="entry name" value="HTH_CROC1"/>
    <property type="match status" value="1"/>
</dbReference>
<dbReference type="InterPro" id="IPR001387">
    <property type="entry name" value="Cro/C1-type_HTH"/>
</dbReference>
<reference evidence="2" key="2">
    <citation type="submission" date="2020-09" db="EMBL/GenBank/DDBJ databases">
        <authorList>
            <person name="Sun Q."/>
            <person name="Ohkuma M."/>
        </authorList>
    </citation>
    <scope>NUCLEOTIDE SEQUENCE</scope>
    <source>
        <strain evidence="2">JCM 13064</strain>
    </source>
</reference>
<evidence type="ECO:0000259" key="1">
    <source>
        <dbReference type="PROSITE" id="PS50943"/>
    </source>
</evidence>
<comment type="caution">
    <text evidence="2">The sequence shown here is derived from an EMBL/GenBank/DDBJ whole genome shotgun (WGS) entry which is preliminary data.</text>
</comment>